<dbReference type="AlphaFoldDB" id="A0A7J6AA48"/>
<protein>
    <submittedName>
        <fullName evidence="1">Uncharacterized protein</fullName>
    </submittedName>
</protein>
<reference evidence="1 2" key="1">
    <citation type="submission" date="2020-02" db="EMBL/GenBank/DDBJ databases">
        <title>A chromosome-scale genome assembly of the black bullhead catfish (Ameiurus melas).</title>
        <authorList>
            <person name="Wen M."/>
            <person name="Zham M."/>
            <person name="Cabau C."/>
            <person name="Klopp C."/>
            <person name="Donnadieu C."/>
            <person name="Roques C."/>
            <person name="Bouchez O."/>
            <person name="Lampietro C."/>
            <person name="Jouanno E."/>
            <person name="Herpin A."/>
            <person name="Louis A."/>
            <person name="Berthelot C."/>
            <person name="Parey E."/>
            <person name="Roest-Crollius H."/>
            <person name="Braasch I."/>
            <person name="Postlethwait J."/>
            <person name="Robinson-Rechavi M."/>
            <person name="Echchiki A."/>
            <person name="Begum T."/>
            <person name="Montfort J."/>
            <person name="Schartl M."/>
            <person name="Bobe J."/>
            <person name="Guiguen Y."/>
        </authorList>
    </citation>
    <scope>NUCLEOTIDE SEQUENCE [LARGE SCALE GENOMIC DNA]</scope>
    <source>
        <strain evidence="1">M_S1</strain>
        <tissue evidence="1">Blood</tissue>
    </source>
</reference>
<dbReference type="Proteomes" id="UP000593565">
    <property type="component" value="Unassembled WGS sequence"/>
</dbReference>
<sequence length="99" mass="11565">MAVCVCVCVCVRERERQREIVTHALVSLVREIDCELLLLNRERDRKREGEREVTAQFKEGKRLGSVHLSLLSLRGSFLSFLRSGERGRDLRALKQRRIE</sequence>
<keyword evidence="2" id="KW-1185">Reference proteome</keyword>
<organism evidence="1 2">
    <name type="scientific">Ameiurus melas</name>
    <name type="common">Black bullhead</name>
    <name type="synonym">Silurus melas</name>
    <dbReference type="NCBI Taxonomy" id="219545"/>
    <lineage>
        <taxon>Eukaryota</taxon>
        <taxon>Metazoa</taxon>
        <taxon>Chordata</taxon>
        <taxon>Craniata</taxon>
        <taxon>Vertebrata</taxon>
        <taxon>Euteleostomi</taxon>
        <taxon>Actinopterygii</taxon>
        <taxon>Neopterygii</taxon>
        <taxon>Teleostei</taxon>
        <taxon>Ostariophysi</taxon>
        <taxon>Siluriformes</taxon>
        <taxon>Ictaluridae</taxon>
        <taxon>Ameiurus</taxon>
    </lineage>
</organism>
<gene>
    <name evidence="1" type="ORF">AMELA_G00182130</name>
</gene>
<accession>A0A7J6AA48</accession>
<proteinExistence type="predicted"/>
<evidence type="ECO:0000313" key="2">
    <source>
        <dbReference type="Proteomes" id="UP000593565"/>
    </source>
</evidence>
<name>A0A7J6AA48_AMEME</name>
<comment type="caution">
    <text evidence="1">The sequence shown here is derived from an EMBL/GenBank/DDBJ whole genome shotgun (WGS) entry which is preliminary data.</text>
</comment>
<dbReference type="EMBL" id="JAAGNN010000015">
    <property type="protein sequence ID" value="KAF4079775.1"/>
    <property type="molecule type" value="Genomic_DNA"/>
</dbReference>
<evidence type="ECO:0000313" key="1">
    <source>
        <dbReference type="EMBL" id="KAF4079775.1"/>
    </source>
</evidence>